<evidence type="ECO:0000313" key="2">
    <source>
        <dbReference type="EMBL" id="MEA9356139.1"/>
    </source>
</evidence>
<comment type="caution">
    <text evidence="2">The sequence shown here is derived from an EMBL/GenBank/DDBJ whole genome shotgun (WGS) entry which is preliminary data.</text>
</comment>
<accession>A0ABU5VSW4</accession>
<feature type="signal peptide" evidence="1">
    <location>
        <begin position="1"/>
        <end position="21"/>
    </location>
</feature>
<keyword evidence="3" id="KW-1185">Reference proteome</keyword>
<sequence>MKIKNILTAIICLSTASIAFAHCPSSFKEEKVCLMLDDNMVYIYDQKLEHNGPYKDLEKASVVGIKTLEGKNLEFKKLARGIYKFEAPTKYKNVVLEVTLDKKKKEIQVTHE</sequence>
<evidence type="ECO:0000256" key="1">
    <source>
        <dbReference type="SAM" id="SignalP"/>
    </source>
</evidence>
<organism evidence="2 3">
    <name type="scientific">Bacteriovorax antarcticus</name>
    <dbReference type="NCBI Taxonomy" id="3088717"/>
    <lineage>
        <taxon>Bacteria</taxon>
        <taxon>Pseudomonadati</taxon>
        <taxon>Bdellovibrionota</taxon>
        <taxon>Bacteriovoracia</taxon>
        <taxon>Bacteriovoracales</taxon>
        <taxon>Bacteriovoracaceae</taxon>
        <taxon>Bacteriovorax</taxon>
    </lineage>
</organism>
<protein>
    <recommendedName>
        <fullName evidence="4">Lipoprotein</fullName>
    </recommendedName>
</protein>
<dbReference type="RefSeq" id="WP_323575816.1">
    <property type="nucleotide sequence ID" value="NZ_JAYGJQ010000001.1"/>
</dbReference>
<evidence type="ECO:0008006" key="4">
    <source>
        <dbReference type="Google" id="ProtNLM"/>
    </source>
</evidence>
<gene>
    <name evidence="2" type="ORF">SHI21_08000</name>
</gene>
<evidence type="ECO:0000313" key="3">
    <source>
        <dbReference type="Proteomes" id="UP001302274"/>
    </source>
</evidence>
<keyword evidence="1" id="KW-0732">Signal</keyword>
<feature type="chain" id="PRO_5046630167" description="Lipoprotein" evidence="1">
    <location>
        <begin position="22"/>
        <end position="112"/>
    </location>
</feature>
<dbReference type="Proteomes" id="UP001302274">
    <property type="component" value="Unassembled WGS sequence"/>
</dbReference>
<name>A0ABU5VSW4_9BACT</name>
<proteinExistence type="predicted"/>
<dbReference type="EMBL" id="JAYGJQ010000001">
    <property type="protein sequence ID" value="MEA9356139.1"/>
    <property type="molecule type" value="Genomic_DNA"/>
</dbReference>
<reference evidence="2 3" key="1">
    <citation type="submission" date="2023-11" db="EMBL/GenBank/DDBJ databases">
        <title>A Novel Polar Bacteriovorax (B. antarcticus) Isolated from the Biocrust in Antarctica.</title>
        <authorList>
            <person name="Mun W."/>
            <person name="Choi S.Y."/>
            <person name="Mitchell R.J."/>
        </authorList>
    </citation>
    <scope>NUCLEOTIDE SEQUENCE [LARGE SCALE GENOMIC DNA]</scope>
    <source>
        <strain evidence="2 3">PP10</strain>
    </source>
</reference>